<dbReference type="FunFam" id="3.20.20.140:FF:000005">
    <property type="entry name" value="TatD family hydrolase"/>
    <property type="match status" value="1"/>
</dbReference>
<comment type="similarity">
    <text evidence="1">Belongs to the metallo-dependent hydrolases superfamily. TatD-type hydrolase family.</text>
</comment>
<evidence type="ECO:0000256" key="1">
    <source>
        <dbReference type="ARBA" id="ARBA00009275"/>
    </source>
</evidence>
<dbReference type="EMBL" id="HBHL01005577">
    <property type="protein sequence ID" value="CAD9714731.1"/>
    <property type="molecule type" value="Transcribed_RNA"/>
</dbReference>
<dbReference type="InterPro" id="IPR032466">
    <property type="entry name" value="Metal_Hydrolase"/>
</dbReference>
<protein>
    <submittedName>
        <fullName evidence="6">Uncharacterized protein</fullName>
    </submittedName>
</protein>
<accession>A0A7S2T1E2</accession>
<dbReference type="PROSITE" id="PS01091">
    <property type="entry name" value="TATD_3"/>
    <property type="match status" value="1"/>
</dbReference>
<dbReference type="InterPro" id="IPR050891">
    <property type="entry name" value="TatD-type_Hydrolase"/>
</dbReference>
<dbReference type="CDD" id="cd01310">
    <property type="entry name" value="TatD_DNAse"/>
    <property type="match status" value="1"/>
</dbReference>
<feature type="signal peptide" evidence="5">
    <location>
        <begin position="1"/>
        <end position="20"/>
    </location>
</feature>
<dbReference type="Gene3D" id="3.20.20.140">
    <property type="entry name" value="Metal-dependent hydrolases"/>
    <property type="match status" value="1"/>
</dbReference>
<keyword evidence="5" id="KW-0732">Signal</keyword>
<dbReference type="Pfam" id="PF01026">
    <property type="entry name" value="TatD_DNase"/>
    <property type="match status" value="1"/>
</dbReference>
<evidence type="ECO:0000256" key="3">
    <source>
        <dbReference type="ARBA" id="ARBA00022723"/>
    </source>
</evidence>
<dbReference type="InterPro" id="IPR018228">
    <property type="entry name" value="DNase_TatD-rel_CS"/>
</dbReference>
<evidence type="ECO:0000256" key="5">
    <source>
        <dbReference type="SAM" id="SignalP"/>
    </source>
</evidence>
<dbReference type="PANTHER" id="PTHR10060:SF15">
    <property type="entry name" value="DEOXYRIBONUCLEASE TATDN1"/>
    <property type="match status" value="1"/>
</dbReference>
<keyword evidence="4" id="KW-0378">Hydrolase</keyword>
<dbReference type="SUPFAM" id="SSF51556">
    <property type="entry name" value="Metallo-dependent hydrolases"/>
    <property type="match status" value="1"/>
</dbReference>
<evidence type="ECO:0000256" key="2">
    <source>
        <dbReference type="ARBA" id="ARBA00022722"/>
    </source>
</evidence>
<feature type="chain" id="PRO_5031561173" evidence="5">
    <location>
        <begin position="21"/>
        <end position="377"/>
    </location>
</feature>
<keyword evidence="2" id="KW-0540">Nuclease</keyword>
<sequence length="377" mass="41676">VCVCVCVCVCVVCMATRRLARDIIIRSSRSGDGLVIRRTGAPLCYHLSCRGTAKHSELGERGFLSSWPRLRFDVRAMSSSKKKEFPEGAFLKDSEGGQVVALPCVDIGANLVDDAFDKDVDEVLERARRAGLRALVVTGTSLKGSEMAIRFANEKSSESLRVYATCGVHPHDAKSVDEDTMSKIRELAKDPKCVAIGECGLDFDRNFSPQDTQKDVFEQQLLLAKELGKPVFMHCRDASASLREIMEKADCSFKSDEGGMEGVVHCFTGTMEEAKAFLDLGLHIGITGWICDDREDRSVNLSRVVKEVPRGKLMVETDAPYLTPRSIRPNRVRPWRNEPCLLPHVMAKVAEARGETVEDLASHAFQTSVDFFGLEAQ</sequence>
<dbReference type="AlphaFoldDB" id="A0A7S2T1E2"/>
<evidence type="ECO:0000256" key="4">
    <source>
        <dbReference type="ARBA" id="ARBA00022801"/>
    </source>
</evidence>
<dbReference type="PANTHER" id="PTHR10060">
    <property type="entry name" value="TATD FAMILY DEOXYRIBONUCLEASE"/>
    <property type="match status" value="1"/>
</dbReference>
<dbReference type="InterPro" id="IPR001130">
    <property type="entry name" value="TatD-like"/>
</dbReference>
<name>A0A7S2T1E2_9CHLO</name>
<dbReference type="GO" id="GO:0046872">
    <property type="term" value="F:metal ion binding"/>
    <property type="evidence" value="ECO:0007669"/>
    <property type="project" value="UniProtKB-KW"/>
</dbReference>
<gene>
    <name evidence="6" type="ORF">CPRI1469_LOCUS3585</name>
</gene>
<evidence type="ECO:0000313" key="6">
    <source>
        <dbReference type="EMBL" id="CAD9714731.1"/>
    </source>
</evidence>
<reference evidence="6" key="1">
    <citation type="submission" date="2021-01" db="EMBL/GenBank/DDBJ databases">
        <authorList>
            <person name="Corre E."/>
            <person name="Pelletier E."/>
            <person name="Niang G."/>
            <person name="Scheremetjew M."/>
            <person name="Finn R."/>
            <person name="Kale V."/>
            <person name="Holt S."/>
            <person name="Cochrane G."/>
            <person name="Meng A."/>
            <person name="Brown T."/>
            <person name="Cohen L."/>
        </authorList>
    </citation>
    <scope>NUCLEOTIDE SEQUENCE</scope>
    <source>
        <strain evidence="6">CCMP1205</strain>
    </source>
</reference>
<dbReference type="GO" id="GO:0016788">
    <property type="term" value="F:hydrolase activity, acting on ester bonds"/>
    <property type="evidence" value="ECO:0007669"/>
    <property type="project" value="InterPro"/>
</dbReference>
<organism evidence="6">
    <name type="scientific">Chloropicon primus</name>
    <dbReference type="NCBI Taxonomy" id="1764295"/>
    <lineage>
        <taxon>Eukaryota</taxon>
        <taxon>Viridiplantae</taxon>
        <taxon>Chlorophyta</taxon>
        <taxon>Chloropicophyceae</taxon>
        <taxon>Chloropicales</taxon>
        <taxon>Chloropicaceae</taxon>
        <taxon>Chloropicon</taxon>
    </lineage>
</organism>
<keyword evidence="3" id="KW-0479">Metal-binding</keyword>
<dbReference type="GO" id="GO:0004518">
    <property type="term" value="F:nuclease activity"/>
    <property type="evidence" value="ECO:0007669"/>
    <property type="project" value="UniProtKB-KW"/>
</dbReference>
<proteinExistence type="inferred from homology"/>
<feature type="non-terminal residue" evidence="6">
    <location>
        <position position="1"/>
    </location>
</feature>